<reference evidence="1" key="1">
    <citation type="submission" date="2014-11" db="EMBL/GenBank/DDBJ databases">
        <authorList>
            <person name="Amaro Gonzalez C."/>
        </authorList>
    </citation>
    <scope>NUCLEOTIDE SEQUENCE</scope>
</reference>
<sequence>MILMYECSSSINIIVSYYNMLCVDMATQLEKGTHSRLV</sequence>
<protein>
    <submittedName>
        <fullName evidence="1">Uncharacterized protein</fullName>
    </submittedName>
</protein>
<dbReference type="AlphaFoldDB" id="A0A0E9QKA4"/>
<reference evidence="1" key="2">
    <citation type="journal article" date="2015" name="Fish Shellfish Immunol.">
        <title>Early steps in the European eel (Anguilla anguilla)-Vibrio vulnificus interaction in the gills: Role of the RtxA13 toxin.</title>
        <authorList>
            <person name="Callol A."/>
            <person name="Pajuelo D."/>
            <person name="Ebbesson L."/>
            <person name="Teles M."/>
            <person name="MacKenzie S."/>
            <person name="Amaro C."/>
        </authorList>
    </citation>
    <scope>NUCLEOTIDE SEQUENCE</scope>
</reference>
<accession>A0A0E9QKA4</accession>
<evidence type="ECO:0000313" key="1">
    <source>
        <dbReference type="EMBL" id="JAH16523.1"/>
    </source>
</evidence>
<organism evidence="1">
    <name type="scientific">Anguilla anguilla</name>
    <name type="common">European freshwater eel</name>
    <name type="synonym">Muraena anguilla</name>
    <dbReference type="NCBI Taxonomy" id="7936"/>
    <lineage>
        <taxon>Eukaryota</taxon>
        <taxon>Metazoa</taxon>
        <taxon>Chordata</taxon>
        <taxon>Craniata</taxon>
        <taxon>Vertebrata</taxon>
        <taxon>Euteleostomi</taxon>
        <taxon>Actinopterygii</taxon>
        <taxon>Neopterygii</taxon>
        <taxon>Teleostei</taxon>
        <taxon>Anguilliformes</taxon>
        <taxon>Anguillidae</taxon>
        <taxon>Anguilla</taxon>
    </lineage>
</organism>
<name>A0A0E9QKA4_ANGAN</name>
<dbReference type="EMBL" id="GBXM01092054">
    <property type="protein sequence ID" value="JAH16523.1"/>
    <property type="molecule type" value="Transcribed_RNA"/>
</dbReference>
<proteinExistence type="predicted"/>